<keyword evidence="3 5" id="KW-0378">Hydrolase</keyword>
<dbReference type="PANTHER" id="PTHR30008:SF0">
    <property type="entry name" value="EXODEOXYRIBONUCLEASE 7 LARGE SUBUNIT"/>
    <property type="match status" value="1"/>
</dbReference>
<protein>
    <recommendedName>
        <fullName evidence="5">Exodeoxyribonuclease 7 large subunit</fullName>
        <ecNumber evidence="5">3.1.11.6</ecNumber>
    </recommendedName>
    <alternativeName>
        <fullName evidence="5">Exodeoxyribonuclease VII large subunit</fullName>
        <shortName evidence="5">Exonuclease VII large subunit</shortName>
    </alternativeName>
</protein>
<dbReference type="GO" id="GO:0008855">
    <property type="term" value="F:exodeoxyribonuclease VII activity"/>
    <property type="evidence" value="ECO:0007669"/>
    <property type="project" value="UniProtKB-UniRule"/>
</dbReference>
<dbReference type="PANTHER" id="PTHR30008">
    <property type="entry name" value="EXODEOXYRIBONUCLEASE 7 LARGE SUBUNIT"/>
    <property type="match status" value="1"/>
</dbReference>
<keyword evidence="11" id="KW-1185">Reference proteome</keyword>
<keyword evidence="4 5" id="KW-0269">Exonuclease</keyword>
<dbReference type="GO" id="GO:0003676">
    <property type="term" value="F:nucleic acid binding"/>
    <property type="evidence" value="ECO:0007669"/>
    <property type="project" value="InterPro"/>
</dbReference>
<dbReference type="HAMAP" id="MF_00378">
    <property type="entry name" value="Exonuc_7_L"/>
    <property type="match status" value="1"/>
</dbReference>
<dbReference type="GO" id="GO:0009318">
    <property type="term" value="C:exodeoxyribonuclease VII complex"/>
    <property type="evidence" value="ECO:0007669"/>
    <property type="project" value="UniProtKB-UniRule"/>
</dbReference>
<comment type="function">
    <text evidence="5">Bidirectionally degrades single-stranded DNA into large acid-insoluble oligonucleotides, which are then degraded further into small acid-soluble oligonucleotides.</text>
</comment>
<evidence type="ECO:0000256" key="4">
    <source>
        <dbReference type="ARBA" id="ARBA00022839"/>
    </source>
</evidence>
<comment type="caution">
    <text evidence="10">The sequence shown here is derived from an EMBL/GenBank/DDBJ whole genome shotgun (WGS) entry which is preliminary data.</text>
</comment>
<dbReference type="Pfam" id="PF13742">
    <property type="entry name" value="tRNA_anti_2"/>
    <property type="match status" value="1"/>
</dbReference>
<dbReference type="AlphaFoldDB" id="A0A2V1K0Q2"/>
<dbReference type="GO" id="GO:0006308">
    <property type="term" value="P:DNA catabolic process"/>
    <property type="evidence" value="ECO:0007669"/>
    <property type="project" value="UniProtKB-UniRule"/>
</dbReference>
<keyword evidence="1 5" id="KW-0963">Cytoplasm</keyword>
<name>A0A2V1K0Q2_9BURK</name>
<accession>A0A2V1K0Q2</accession>
<evidence type="ECO:0000313" key="11">
    <source>
        <dbReference type="Proteomes" id="UP000245212"/>
    </source>
</evidence>
<keyword evidence="2 5" id="KW-0540">Nuclease</keyword>
<dbReference type="EMBL" id="QETA01000003">
    <property type="protein sequence ID" value="PWF23319.1"/>
    <property type="molecule type" value="Genomic_DNA"/>
</dbReference>
<comment type="catalytic activity">
    <reaction evidence="5 6">
        <text>Exonucleolytic cleavage in either 5'- to 3'- or 3'- to 5'-direction to yield nucleoside 5'-phosphates.</text>
        <dbReference type="EC" id="3.1.11.6"/>
    </reaction>
</comment>
<dbReference type="GO" id="GO:0005737">
    <property type="term" value="C:cytoplasm"/>
    <property type="evidence" value="ECO:0007669"/>
    <property type="project" value="UniProtKB-SubCell"/>
</dbReference>
<feature type="domain" description="OB-fold nucleic acid binding" evidence="9">
    <location>
        <begin position="1"/>
        <end position="92"/>
    </location>
</feature>
<dbReference type="InterPro" id="IPR025824">
    <property type="entry name" value="OB-fold_nuc-bd_dom"/>
</dbReference>
<dbReference type="InterPro" id="IPR020579">
    <property type="entry name" value="Exonuc_VII_lsu_C"/>
</dbReference>
<keyword evidence="7" id="KW-0175">Coiled coil</keyword>
<comment type="subcellular location">
    <subcellularLocation>
        <location evidence="5 6">Cytoplasm</location>
    </subcellularLocation>
</comment>
<dbReference type="NCBIfam" id="TIGR00237">
    <property type="entry name" value="xseA"/>
    <property type="match status" value="1"/>
</dbReference>
<evidence type="ECO:0000256" key="6">
    <source>
        <dbReference type="RuleBase" id="RU004355"/>
    </source>
</evidence>
<dbReference type="CDD" id="cd04489">
    <property type="entry name" value="ExoVII_LU_OBF"/>
    <property type="match status" value="1"/>
</dbReference>
<comment type="subunit">
    <text evidence="5">Heterooligomer composed of large and small subunits.</text>
</comment>
<evidence type="ECO:0000256" key="1">
    <source>
        <dbReference type="ARBA" id="ARBA00022490"/>
    </source>
</evidence>
<dbReference type="Proteomes" id="UP000245212">
    <property type="component" value="Unassembled WGS sequence"/>
</dbReference>
<evidence type="ECO:0000256" key="5">
    <source>
        <dbReference type="HAMAP-Rule" id="MF_00378"/>
    </source>
</evidence>
<evidence type="ECO:0000259" key="9">
    <source>
        <dbReference type="Pfam" id="PF13742"/>
    </source>
</evidence>
<dbReference type="Pfam" id="PF02601">
    <property type="entry name" value="Exonuc_VII_L"/>
    <property type="match status" value="1"/>
</dbReference>
<feature type="coiled-coil region" evidence="7">
    <location>
        <begin position="269"/>
        <end position="317"/>
    </location>
</feature>
<evidence type="ECO:0000259" key="8">
    <source>
        <dbReference type="Pfam" id="PF02601"/>
    </source>
</evidence>
<comment type="similarity">
    <text evidence="5 6">Belongs to the XseA family.</text>
</comment>
<organism evidence="10 11">
    <name type="scientific">Corticimicrobacter populi</name>
    <dbReference type="NCBI Taxonomy" id="2175229"/>
    <lineage>
        <taxon>Bacteria</taxon>
        <taxon>Pseudomonadati</taxon>
        <taxon>Pseudomonadota</taxon>
        <taxon>Betaproteobacteria</taxon>
        <taxon>Burkholderiales</taxon>
        <taxon>Alcaligenaceae</taxon>
        <taxon>Corticimicrobacter</taxon>
    </lineage>
</organism>
<gene>
    <name evidence="5 10" type="primary">xseA</name>
    <name evidence="10" type="ORF">DD235_08035</name>
</gene>
<dbReference type="EC" id="3.1.11.6" evidence="5"/>
<dbReference type="InterPro" id="IPR003753">
    <property type="entry name" value="Exonuc_VII_L"/>
</dbReference>
<evidence type="ECO:0000256" key="2">
    <source>
        <dbReference type="ARBA" id="ARBA00022722"/>
    </source>
</evidence>
<sequence length="394" mass="42984">MSVSQLNRLVAGQFDAMPAVQVAGEISNFTCAASGHWYFTLKDERASVRVVMFRGRASAVGFTPKAGDRVEIRARVTLYEPRGDYQLQAEGMRRAGLGDLYEAFLLLKGRLEAEGLLDAARKREMPVWPRAIGIVTSLQAAALQDVLTALRRRVPHIPVYIYPAPVQGADAAARLVQALGQAQRHAEADVLLLVRGGGSIEDLWSFNDEGLARAIAACDIPVVSGVGHETDFTIADFVADLRAPTPTAAAELCCEPRQYWLDRVGSAAVRIAQAQRRQHERAAQRLDRAVASLLSPAQQLALQRQRLRMACHRLQRAWRGGMSVWAGRLEAQRARFGALDPRLALQRGYAIVRDGEGHVLDCGEGLAAGDIIRIEFAADTATISIAAVEHETKP</sequence>
<evidence type="ECO:0000256" key="7">
    <source>
        <dbReference type="SAM" id="Coils"/>
    </source>
</evidence>
<feature type="domain" description="Exonuclease VII large subunit C-terminal" evidence="8">
    <location>
        <begin position="116"/>
        <end position="320"/>
    </location>
</feature>
<evidence type="ECO:0000256" key="3">
    <source>
        <dbReference type="ARBA" id="ARBA00022801"/>
    </source>
</evidence>
<proteinExistence type="inferred from homology"/>
<evidence type="ECO:0000313" key="10">
    <source>
        <dbReference type="EMBL" id="PWF23319.1"/>
    </source>
</evidence>
<reference evidence="11" key="1">
    <citation type="submission" date="2018-05" db="EMBL/GenBank/DDBJ databases">
        <authorList>
            <person name="Li Y."/>
        </authorList>
    </citation>
    <scope>NUCLEOTIDE SEQUENCE [LARGE SCALE GENOMIC DNA]</scope>
    <source>
        <strain evidence="11">3d-2-2</strain>
    </source>
</reference>